<gene>
    <name evidence="2" type="ORF">AHOG_18530</name>
</gene>
<dbReference type="EMBL" id="CP022521">
    <property type="protein sequence ID" value="ASO21331.1"/>
    <property type="molecule type" value="Genomic_DNA"/>
</dbReference>
<reference evidence="2 3" key="1">
    <citation type="submission" date="2017-07" db="EMBL/GenBank/DDBJ databases">
        <title>Complete genome sequence of Actinoalloteichus hoggarensis DSM 45943, type strain of Actinoalloteichus hoggarensis.</title>
        <authorList>
            <person name="Ruckert C."/>
            <person name="Nouioui I."/>
            <person name="Willmese J."/>
            <person name="van Wezel G."/>
            <person name="Klenk H.-P."/>
            <person name="Kalinowski J."/>
            <person name="Zotchev S.B."/>
        </authorList>
    </citation>
    <scope>NUCLEOTIDE SEQUENCE [LARGE SCALE GENOMIC DNA]</scope>
    <source>
        <strain evidence="2 3">DSM 45943</strain>
    </source>
</reference>
<dbReference type="Proteomes" id="UP000204221">
    <property type="component" value="Chromosome"/>
</dbReference>
<evidence type="ECO:0000313" key="3">
    <source>
        <dbReference type="Proteomes" id="UP000204221"/>
    </source>
</evidence>
<keyword evidence="3" id="KW-1185">Reference proteome</keyword>
<feature type="compositionally biased region" description="Basic residues" evidence="1">
    <location>
        <begin position="80"/>
        <end position="90"/>
    </location>
</feature>
<dbReference type="AlphaFoldDB" id="A0A221W6E8"/>
<feature type="region of interest" description="Disordered" evidence="1">
    <location>
        <begin position="73"/>
        <end position="111"/>
    </location>
</feature>
<feature type="compositionally biased region" description="Basic and acidic residues" evidence="1">
    <location>
        <begin position="10"/>
        <end position="19"/>
    </location>
</feature>
<dbReference type="KEGG" id="ahg:AHOG_18530"/>
<evidence type="ECO:0000313" key="2">
    <source>
        <dbReference type="EMBL" id="ASO21331.1"/>
    </source>
</evidence>
<protein>
    <submittedName>
        <fullName evidence="2">Uncharacterized protein</fullName>
    </submittedName>
</protein>
<organism evidence="2 3">
    <name type="scientific">Actinoalloteichus hoggarensis</name>
    <dbReference type="NCBI Taxonomy" id="1470176"/>
    <lineage>
        <taxon>Bacteria</taxon>
        <taxon>Bacillati</taxon>
        <taxon>Actinomycetota</taxon>
        <taxon>Actinomycetes</taxon>
        <taxon>Pseudonocardiales</taxon>
        <taxon>Pseudonocardiaceae</taxon>
        <taxon>Actinoalloteichus</taxon>
    </lineage>
</organism>
<proteinExistence type="predicted"/>
<accession>A0A221W6E8</accession>
<sequence length="111" mass="12188">MWTNATVRSARPEHPHECGEGPVRNVEEDPDPPWNTPTDVGSRQSGPGWCTGDAAARRRLRARGREPVRIRRMCEEGTRNRRAAGARRPARPVPARPSPCGLGPALPGPLR</sequence>
<feature type="compositionally biased region" description="Polar residues" evidence="1">
    <location>
        <begin position="36"/>
        <end position="45"/>
    </location>
</feature>
<name>A0A221W6E8_9PSEU</name>
<feature type="region of interest" description="Disordered" evidence="1">
    <location>
        <begin position="1"/>
        <end position="52"/>
    </location>
</feature>
<evidence type="ECO:0000256" key="1">
    <source>
        <dbReference type="SAM" id="MobiDB-lite"/>
    </source>
</evidence>